<evidence type="ECO:0000313" key="1">
    <source>
        <dbReference type="EMBL" id="KAI3701229.1"/>
    </source>
</evidence>
<sequence length="204" mass="23048">MPRYAPLFIKKHIARFYNCNVMILAVKASNNSKPFEKLLAYCSIPEYIEQMSGMKNLDLSFNRLTGQVPDSIGRLSFDTVYVMSCLSIVVEHLWTSNRTLASLQPLCIDLIVEGVEKKRIRFHWSENGVQSVTEIQHSVNAIEKKEDMKAKCKTNLPGDGVDCSEPTGDGGRLLGLFGDSQGGEEQRERWRVRKKMKAKCGCNQ</sequence>
<dbReference type="EMBL" id="CM042016">
    <property type="protein sequence ID" value="KAI3701229.1"/>
    <property type="molecule type" value="Genomic_DNA"/>
</dbReference>
<comment type="caution">
    <text evidence="1">The sequence shown here is derived from an EMBL/GenBank/DDBJ whole genome shotgun (WGS) entry which is preliminary data.</text>
</comment>
<proteinExistence type="predicted"/>
<gene>
    <name evidence="1" type="ORF">L2E82_45878</name>
</gene>
<reference evidence="1 2" key="2">
    <citation type="journal article" date="2022" name="Mol. Ecol. Resour.">
        <title>The genomes of chicory, endive, great burdock and yacon provide insights into Asteraceae paleo-polyploidization history and plant inulin production.</title>
        <authorList>
            <person name="Fan W."/>
            <person name="Wang S."/>
            <person name="Wang H."/>
            <person name="Wang A."/>
            <person name="Jiang F."/>
            <person name="Liu H."/>
            <person name="Zhao H."/>
            <person name="Xu D."/>
            <person name="Zhang Y."/>
        </authorList>
    </citation>
    <scope>NUCLEOTIDE SEQUENCE [LARGE SCALE GENOMIC DNA]</scope>
    <source>
        <strain evidence="2">cv. Punajuju</strain>
        <tissue evidence="1">Leaves</tissue>
    </source>
</reference>
<protein>
    <submittedName>
        <fullName evidence="1">Uncharacterized protein</fullName>
    </submittedName>
</protein>
<dbReference type="Proteomes" id="UP001055811">
    <property type="component" value="Linkage Group LG08"/>
</dbReference>
<keyword evidence="2" id="KW-1185">Reference proteome</keyword>
<evidence type="ECO:0000313" key="2">
    <source>
        <dbReference type="Proteomes" id="UP001055811"/>
    </source>
</evidence>
<accession>A0ACB8ZV45</accession>
<name>A0ACB8ZV45_CICIN</name>
<reference evidence="2" key="1">
    <citation type="journal article" date="2022" name="Mol. Ecol. Resour.">
        <title>The genomes of chicory, endive, great burdock and yacon provide insights into Asteraceae palaeo-polyploidization history and plant inulin production.</title>
        <authorList>
            <person name="Fan W."/>
            <person name="Wang S."/>
            <person name="Wang H."/>
            <person name="Wang A."/>
            <person name="Jiang F."/>
            <person name="Liu H."/>
            <person name="Zhao H."/>
            <person name="Xu D."/>
            <person name="Zhang Y."/>
        </authorList>
    </citation>
    <scope>NUCLEOTIDE SEQUENCE [LARGE SCALE GENOMIC DNA]</scope>
    <source>
        <strain evidence="2">cv. Punajuju</strain>
    </source>
</reference>
<organism evidence="1 2">
    <name type="scientific">Cichorium intybus</name>
    <name type="common">Chicory</name>
    <dbReference type="NCBI Taxonomy" id="13427"/>
    <lineage>
        <taxon>Eukaryota</taxon>
        <taxon>Viridiplantae</taxon>
        <taxon>Streptophyta</taxon>
        <taxon>Embryophyta</taxon>
        <taxon>Tracheophyta</taxon>
        <taxon>Spermatophyta</taxon>
        <taxon>Magnoliopsida</taxon>
        <taxon>eudicotyledons</taxon>
        <taxon>Gunneridae</taxon>
        <taxon>Pentapetalae</taxon>
        <taxon>asterids</taxon>
        <taxon>campanulids</taxon>
        <taxon>Asterales</taxon>
        <taxon>Asteraceae</taxon>
        <taxon>Cichorioideae</taxon>
        <taxon>Cichorieae</taxon>
        <taxon>Cichoriinae</taxon>
        <taxon>Cichorium</taxon>
    </lineage>
</organism>